<dbReference type="PANTHER" id="PTHR31175">
    <property type="entry name" value="AUXIN-RESPONSIVE FAMILY PROTEIN"/>
    <property type="match status" value="1"/>
</dbReference>
<dbReference type="PANTHER" id="PTHR31175:SF111">
    <property type="entry name" value="AUXIN-RESPONSIVE PROTEIN SAUR68-LIKE"/>
    <property type="match status" value="1"/>
</dbReference>
<dbReference type="OrthoDB" id="1936278at2759"/>
<evidence type="ECO:0000313" key="3">
    <source>
        <dbReference type="RefSeq" id="XP_011092995.1"/>
    </source>
</evidence>
<dbReference type="AlphaFoldDB" id="A0A6I9U6X0"/>
<comment type="similarity">
    <text evidence="1">Belongs to the ARG7 family.</text>
</comment>
<protein>
    <submittedName>
        <fullName evidence="3">Auxin-responsive protein SAUR68-like</fullName>
    </submittedName>
</protein>
<evidence type="ECO:0000313" key="2">
    <source>
        <dbReference type="Proteomes" id="UP000504604"/>
    </source>
</evidence>
<dbReference type="InParanoid" id="A0A6I9U6X0"/>
<dbReference type="GO" id="GO:0009733">
    <property type="term" value="P:response to auxin"/>
    <property type="evidence" value="ECO:0007669"/>
    <property type="project" value="InterPro"/>
</dbReference>
<dbReference type="RefSeq" id="XP_011092995.1">
    <property type="nucleotide sequence ID" value="XM_011094693.2"/>
</dbReference>
<dbReference type="Gramene" id="SIN_1002286.t">
    <property type="protein sequence ID" value="SIN_1002286.t.cds1"/>
    <property type="gene ID" value="SIN_1002286"/>
</dbReference>
<dbReference type="GeneID" id="105173048"/>
<reference evidence="3" key="1">
    <citation type="submission" date="2025-08" db="UniProtKB">
        <authorList>
            <consortium name="RefSeq"/>
        </authorList>
    </citation>
    <scope>IDENTIFICATION</scope>
</reference>
<dbReference type="Pfam" id="PF02519">
    <property type="entry name" value="Auxin_inducible"/>
    <property type="match status" value="1"/>
</dbReference>
<organism evidence="2 3">
    <name type="scientific">Sesamum indicum</name>
    <name type="common">Oriental sesame</name>
    <name type="synonym">Sesamum orientale</name>
    <dbReference type="NCBI Taxonomy" id="4182"/>
    <lineage>
        <taxon>Eukaryota</taxon>
        <taxon>Viridiplantae</taxon>
        <taxon>Streptophyta</taxon>
        <taxon>Embryophyta</taxon>
        <taxon>Tracheophyta</taxon>
        <taxon>Spermatophyta</taxon>
        <taxon>Magnoliopsida</taxon>
        <taxon>eudicotyledons</taxon>
        <taxon>Gunneridae</taxon>
        <taxon>Pentapetalae</taxon>
        <taxon>asterids</taxon>
        <taxon>lamiids</taxon>
        <taxon>Lamiales</taxon>
        <taxon>Pedaliaceae</taxon>
        <taxon>Sesamum</taxon>
    </lineage>
</organism>
<accession>A0A6I9U6X0</accession>
<name>A0A6I9U6X0_SESIN</name>
<proteinExistence type="inferred from homology"/>
<dbReference type="InterPro" id="IPR003676">
    <property type="entry name" value="SAUR_fam"/>
</dbReference>
<sequence>MISAKKLIKMAKKWRKYAALQRKRISFNRDGAESCCTSLAVVDKGHFAVYAADNRRFVLPLAYLNNSLFRQLLKMSEEEYGLPSNGPIVLPCDSLFMDYAICLIRQGRTGDLQEDVLVRSRCSSSCLYKGQMMQQVLIC</sequence>
<gene>
    <name evidence="3" type="primary">LOC105173048</name>
</gene>
<evidence type="ECO:0000256" key="1">
    <source>
        <dbReference type="ARBA" id="ARBA00006974"/>
    </source>
</evidence>
<dbReference type="KEGG" id="sind:105173048"/>
<dbReference type="Proteomes" id="UP000504604">
    <property type="component" value="Linkage group LG10"/>
</dbReference>
<dbReference type="FunCoup" id="A0A6I9U6X0">
    <property type="interactions" value="474"/>
</dbReference>
<keyword evidence="2" id="KW-1185">Reference proteome</keyword>